<reference evidence="4 5" key="1">
    <citation type="submission" date="2020-07" db="EMBL/GenBank/DDBJ databases">
        <title>Sequencing the genomes of 1000 actinobacteria strains.</title>
        <authorList>
            <person name="Klenk H.-P."/>
        </authorList>
    </citation>
    <scope>NUCLEOTIDE SEQUENCE [LARGE SCALE GENOMIC DNA]</scope>
    <source>
        <strain evidence="4 5">DSM 45876</strain>
    </source>
</reference>
<feature type="domain" description="Glycosyltransferase subfamily 4-like N-terminal" evidence="3">
    <location>
        <begin position="3"/>
        <end position="130"/>
    </location>
</feature>
<dbReference type="GO" id="GO:0016757">
    <property type="term" value="F:glycosyltransferase activity"/>
    <property type="evidence" value="ECO:0007669"/>
    <property type="project" value="UniProtKB-KW"/>
</dbReference>
<sequence>MRNEVAAMRAAGHEVFVLGFHHEEDLTPDTRSANEDFVSAFVPVPRRTLVRATLSNPLLPYQVSSRLEDDSSLAEVRDWKPDLIVSHHEWTLPAAFRLREELGPLPVVLRAHNDEVRYFRDLLRAAKGVRAPYLLAEYVRIRKFFRAVRDFPITKIWFMSADDVAPRFSGIPHTIIPPIMFDVPLSDGLDLNVHRARTVTFIGSLDIPHAIEGLQWFLAETWPKVLARVPDATLTIAGRRPVAELVRSAAATPNVTLVASPEDINQFLAVSRVFVNPVFAGSGVNLKLGDPMRWAIPVVTTTVGGRGLSALSGALSHADTPEAFAERTATLLSDDRAWREAKDSLVARRDAYSAASVGALLDAAVAEHAVRPSVAGA</sequence>
<dbReference type="SUPFAM" id="SSF53756">
    <property type="entry name" value="UDP-Glycosyltransferase/glycogen phosphorylase"/>
    <property type="match status" value="1"/>
</dbReference>
<dbReference type="Proteomes" id="UP000523545">
    <property type="component" value="Unassembled WGS sequence"/>
</dbReference>
<protein>
    <recommendedName>
        <fullName evidence="3">Glycosyltransferase subfamily 4-like N-terminal domain-containing protein</fullName>
    </recommendedName>
</protein>
<evidence type="ECO:0000259" key="3">
    <source>
        <dbReference type="Pfam" id="PF13579"/>
    </source>
</evidence>
<keyword evidence="5" id="KW-1185">Reference proteome</keyword>
<evidence type="ECO:0000313" key="5">
    <source>
        <dbReference type="Proteomes" id="UP000523545"/>
    </source>
</evidence>
<keyword evidence="1" id="KW-0328">Glycosyltransferase</keyword>
<gene>
    <name evidence="4" type="ORF">HNR22_005003</name>
</gene>
<dbReference type="EMBL" id="JACCHK010000001">
    <property type="protein sequence ID" value="NYH45276.1"/>
    <property type="molecule type" value="Genomic_DNA"/>
</dbReference>
<dbReference type="AlphaFoldDB" id="A0A7Y9X4V7"/>
<dbReference type="InterPro" id="IPR028098">
    <property type="entry name" value="Glyco_trans_4-like_N"/>
</dbReference>
<accession>A0A7Y9X4V7</accession>
<evidence type="ECO:0000256" key="1">
    <source>
        <dbReference type="ARBA" id="ARBA00022676"/>
    </source>
</evidence>
<dbReference type="PANTHER" id="PTHR12526">
    <property type="entry name" value="GLYCOSYLTRANSFERASE"/>
    <property type="match status" value="1"/>
</dbReference>
<name>A0A7Y9X4V7_9ACTN</name>
<proteinExistence type="predicted"/>
<comment type="caution">
    <text evidence="4">The sequence shown here is derived from an EMBL/GenBank/DDBJ whole genome shotgun (WGS) entry which is preliminary data.</text>
</comment>
<dbReference type="Gene3D" id="3.40.50.2000">
    <property type="entry name" value="Glycogen Phosphorylase B"/>
    <property type="match status" value="2"/>
</dbReference>
<dbReference type="Pfam" id="PF13692">
    <property type="entry name" value="Glyco_trans_1_4"/>
    <property type="match status" value="1"/>
</dbReference>
<organism evidence="4 5">
    <name type="scientific">Micromonospora jinlongensis</name>
    <dbReference type="NCBI Taxonomy" id="1287877"/>
    <lineage>
        <taxon>Bacteria</taxon>
        <taxon>Bacillati</taxon>
        <taxon>Actinomycetota</taxon>
        <taxon>Actinomycetes</taxon>
        <taxon>Micromonosporales</taxon>
        <taxon>Micromonosporaceae</taxon>
        <taxon>Micromonospora</taxon>
    </lineage>
</organism>
<evidence type="ECO:0000256" key="2">
    <source>
        <dbReference type="ARBA" id="ARBA00022679"/>
    </source>
</evidence>
<dbReference type="Pfam" id="PF13579">
    <property type="entry name" value="Glyco_trans_4_4"/>
    <property type="match status" value="1"/>
</dbReference>
<evidence type="ECO:0000313" key="4">
    <source>
        <dbReference type="EMBL" id="NYH45276.1"/>
    </source>
</evidence>
<keyword evidence="2" id="KW-0808">Transferase</keyword>